<keyword evidence="3" id="KW-1185">Reference proteome</keyword>
<dbReference type="AlphaFoldDB" id="A0A917B8J1"/>
<comment type="caution">
    <text evidence="2">The sequence shown here is derived from an EMBL/GenBank/DDBJ whole genome shotgun (WGS) entry which is preliminary data.</text>
</comment>
<dbReference type="InterPro" id="IPR038735">
    <property type="entry name" value="MSMEG_1276-like_NTP-PPase_dom"/>
</dbReference>
<evidence type="ECO:0000256" key="1">
    <source>
        <dbReference type="SAM" id="Coils"/>
    </source>
</evidence>
<dbReference type="SUPFAM" id="SSF101386">
    <property type="entry name" value="all-alpha NTP pyrophosphatases"/>
    <property type="match status" value="1"/>
</dbReference>
<dbReference type="CDD" id="cd11532">
    <property type="entry name" value="NTP-PPase_COG4997"/>
    <property type="match status" value="1"/>
</dbReference>
<feature type="coiled-coil region" evidence="1">
    <location>
        <begin position="27"/>
        <end position="54"/>
    </location>
</feature>
<organism evidence="2 3">
    <name type="scientific">Halobacillus andaensis</name>
    <dbReference type="NCBI Taxonomy" id="1176239"/>
    <lineage>
        <taxon>Bacteria</taxon>
        <taxon>Bacillati</taxon>
        <taxon>Bacillota</taxon>
        <taxon>Bacilli</taxon>
        <taxon>Bacillales</taxon>
        <taxon>Bacillaceae</taxon>
        <taxon>Halobacillus</taxon>
    </lineage>
</organism>
<accession>A0A917B8J1</accession>
<evidence type="ECO:0008006" key="4">
    <source>
        <dbReference type="Google" id="ProtNLM"/>
    </source>
</evidence>
<gene>
    <name evidence="2" type="ORF">GCM10010954_28190</name>
</gene>
<keyword evidence="1" id="KW-0175">Coiled coil</keyword>
<dbReference type="RefSeq" id="WP_188378140.1">
    <property type="nucleotide sequence ID" value="NZ_BMEL01000003.1"/>
</dbReference>
<sequence>MPVYNKLVRDRIPEIIEKTGKIYETLILDEEEYIKSLETKLQEELQEYLTSKNDQQATEELSDLLELILVLSQIHGSSIEEVEEIRKQKADERGSFKEKIFLISVED</sequence>
<dbReference type="EMBL" id="BMEL01000003">
    <property type="protein sequence ID" value="GGF27481.1"/>
    <property type="molecule type" value="Genomic_DNA"/>
</dbReference>
<proteinExistence type="predicted"/>
<reference evidence="2" key="2">
    <citation type="submission" date="2020-09" db="EMBL/GenBank/DDBJ databases">
        <authorList>
            <person name="Sun Q."/>
            <person name="Zhou Y."/>
        </authorList>
    </citation>
    <scope>NUCLEOTIDE SEQUENCE</scope>
    <source>
        <strain evidence="2">CGMCC 1.12153</strain>
    </source>
</reference>
<evidence type="ECO:0000313" key="3">
    <source>
        <dbReference type="Proteomes" id="UP000660110"/>
    </source>
</evidence>
<name>A0A917B8J1_HALAA</name>
<evidence type="ECO:0000313" key="2">
    <source>
        <dbReference type="EMBL" id="GGF27481.1"/>
    </source>
</evidence>
<protein>
    <recommendedName>
        <fullName evidence="4">Phosphoribosyl-ATP pyrophosphohydrolase</fullName>
    </recommendedName>
</protein>
<dbReference type="Proteomes" id="UP000660110">
    <property type="component" value="Unassembled WGS sequence"/>
</dbReference>
<reference evidence="2" key="1">
    <citation type="journal article" date="2014" name="Int. J. Syst. Evol. Microbiol.">
        <title>Complete genome sequence of Corynebacterium casei LMG S-19264T (=DSM 44701T), isolated from a smear-ripened cheese.</title>
        <authorList>
            <consortium name="US DOE Joint Genome Institute (JGI-PGF)"/>
            <person name="Walter F."/>
            <person name="Albersmeier A."/>
            <person name="Kalinowski J."/>
            <person name="Ruckert C."/>
        </authorList>
    </citation>
    <scope>NUCLEOTIDE SEQUENCE</scope>
    <source>
        <strain evidence="2">CGMCC 1.12153</strain>
    </source>
</reference>